<evidence type="ECO:0000256" key="1">
    <source>
        <dbReference type="ARBA" id="ARBA00004167"/>
    </source>
</evidence>
<dbReference type="PANTHER" id="PTHR22722">
    <property type="entry name" value="LOW-DENSITY LIPOPROTEIN RECEPTOR-RELATED PROTEIN 2-RELATED"/>
    <property type="match status" value="1"/>
</dbReference>
<evidence type="ECO:0000256" key="2">
    <source>
        <dbReference type="ARBA" id="ARBA00022536"/>
    </source>
</evidence>
<organism evidence="15 16">
    <name type="scientific">Rotaria socialis</name>
    <dbReference type="NCBI Taxonomy" id="392032"/>
    <lineage>
        <taxon>Eukaryota</taxon>
        <taxon>Metazoa</taxon>
        <taxon>Spiralia</taxon>
        <taxon>Gnathifera</taxon>
        <taxon>Rotifera</taxon>
        <taxon>Eurotatoria</taxon>
        <taxon>Bdelloidea</taxon>
        <taxon>Philodinida</taxon>
        <taxon>Philodinidae</taxon>
        <taxon>Rotaria</taxon>
    </lineage>
</organism>
<keyword evidence="7 10" id="KW-1015">Disulfide bond</keyword>
<evidence type="ECO:0000256" key="13">
    <source>
        <dbReference type="SAM" id="SignalP"/>
    </source>
</evidence>
<feature type="domain" description="EGF-like" evidence="14">
    <location>
        <begin position="346"/>
        <end position="361"/>
    </location>
</feature>
<evidence type="ECO:0000313" key="15">
    <source>
        <dbReference type="EMBL" id="CAF3309332.1"/>
    </source>
</evidence>
<dbReference type="InterPro" id="IPR036055">
    <property type="entry name" value="LDL_receptor-like_sf"/>
</dbReference>
<dbReference type="CDD" id="cd00054">
    <property type="entry name" value="EGF_CA"/>
    <property type="match status" value="1"/>
</dbReference>
<keyword evidence="3 12" id="KW-0812">Transmembrane</keyword>
<feature type="disulfide bond" evidence="10">
    <location>
        <begin position="165"/>
        <end position="177"/>
    </location>
</feature>
<dbReference type="Pfam" id="PF07645">
    <property type="entry name" value="EGF_CA"/>
    <property type="match status" value="1"/>
</dbReference>
<comment type="caution">
    <text evidence="15">The sequence shown here is derived from an EMBL/GenBank/DDBJ whole genome shotgun (WGS) entry which is preliminary data.</text>
</comment>
<evidence type="ECO:0000256" key="9">
    <source>
        <dbReference type="ARBA" id="ARBA00023180"/>
    </source>
</evidence>
<evidence type="ECO:0000256" key="10">
    <source>
        <dbReference type="PROSITE-ProRule" id="PRU00124"/>
    </source>
</evidence>
<dbReference type="PROSITE" id="PS01209">
    <property type="entry name" value="LDLRA_1"/>
    <property type="match status" value="1"/>
</dbReference>
<feature type="region of interest" description="Disordered" evidence="11">
    <location>
        <begin position="751"/>
        <end position="770"/>
    </location>
</feature>
<dbReference type="SUPFAM" id="SSF57424">
    <property type="entry name" value="LDL receptor-like module"/>
    <property type="match status" value="2"/>
</dbReference>
<dbReference type="GO" id="GO:0042562">
    <property type="term" value="F:hormone binding"/>
    <property type="evidence" value="ECO:0007669"/>
    <property type="project" value="TreeGrafter"/>
</dbReference>
<dbReference type="GO" id="GO:0043235">
    <property type="term" value="C:receptor complex"/>
    <property type="evidence" value="ECO:0007669"/>
    <property type="project" value="TreeGrafter"/>
</dbReference>
<keyword evidence="2" id="KW-0245">EGF-like domain</keyword>
<feature type="signal peptide" evidence="13">
    <location>
        <begin position="1"/>
        <end position="32"/>
    </location>
</feature>
<dbReference type="GO" id="GO:0016324">
    <property type="term" value="C:apical plasma membrane"/>
    <property type="evidence" value="ECO:0007669"/>
    <property type="project" value="TreeGrafter"/>
</dbReference>
<evidence type="ECO:0000259" key="14">
    <source>
        <dbReference type="PROSITE" id="PS01186"/>
    </source>
</evidence>
<evidence type="ECO:0000313" key="16">
    <source>
        <dbReference type="Proteomes" id="UP000663872"/>
    </source>
</evidence>
<keyword evidence="4" id="KW-0677">Repeat</keyword>
<dbReference type="SMART" id="SM00179">
    <property type="entry name" value="EGF_CA"/>
    <property type="match status" value="1"/>
</dbReference>
<dbReference type="Gene3D" id="4.10.400.10">
    <property type="entry name" value="Low-density Lipoprotein Receptor"/>
    <property type="match status" value="4"/>
</dbReference>
<dbReference type="SMART" id="SM00192">
    <property type="entry name" value="LDLa"/>
    <property type="match status" value="4"/>
</dbReference>
<keyword evidence="5 12" id="KW-1133">Transmembrane helix</keyword>
<feature type="disulfide bond" evidence="10">
    <location>
        <begin position="255"/>
        <end position="270"/>
    </location>
</feature>
<dbReference type="AlphaFoldDB" id="A0A817T5E2"/>
<evidence type="ECO:0000256" key="11">
    <source>
        <dbReference type="SAM" id="MobiDB-lite"/>
    </source>
</evidence>
<accession>A0A817T5E2</accession>
<proteinExistence type="predicted"/>
<dbReference type="PANTHER" id="PTHR22722:SF14">
    <property type="entry name" value="MEGALIN, ISOFORM A"/>
    <property type="match status" value="1"/>
</dbReference>
<dbReference type="PROSITE" id="PS50068">
    <property type="entry name" value="LDLRA_2"/>
    <property type="match status" value="4"/>
</dbReference>
<evidence type="ECO:0000256" key="4">
    <source>
        <dbReference type="ARBA" id="ARBA00022737"/>
    </source>
</evidence>
<dbReference type="InterPro" id="IPR051221">
    <property type="entry name" value="LDLR-related"/>
</dbReference>
<dbReference type="PROSITE" id="PS01186">
    <property type="entry name" value="EGF_2"/>
    <property type="match status" value="1"/>
</dbReference>
<comment type="caution">
    <text evidence="10">Lacks conserved residue(s) required for the propagation of feature annotation.</text>
</comment>
<evidence type="ECO:0000256" key="7">
    <source>
        <dbReference type="ARBA" id="ARBA00023157"/>
    </source>
</evidence>
<evidence type="ECO:0000256" key="6">
    <source>
        <dbReference type="ARBA" id="ARBA00023136"/>
    </source>
</evidence>
<dbReference type="EMBL" id="CAJNYT010000035">
    <property type="protein sequence ID" value="CAF3309332.1"/>
    <property type="molecule type" value="Genomic_DNA"/>
</dbReference>
<evidence type="ECO:0000256" key="12">
    <source>
        <dbReference type="SAM" id="Phobius"/>
    </source>
</evidence>
<protein>
    <recommendedName>
        <fullName evidence="14">EGF-like domain-containing protein</fullName>
    </recommendedName>
</protein>
<dbReference type="InterPro" id="IPR001881">
    <property type="entry name" value="EGF-like_Ca-bd_dom"/>
</dbReference>
<dbReference type="InterPro" id="IPR018097">
    <property type="entry name" value="EGF_Ca-bd_CS"/>
</dbReference>
<gene>
    <name evidence="15" type="ORF">GRG538_LOCUS1346</name>
</gene>
<feature type="disulfide bond" evidence="10">
    <location>
        <begin position="104"/>
        <end position="119"/>
    </location>
</feature>
<dbReference type="SUPFAM" id="SSF63825">
    <property type="entry name" value="YWTD domain"/>
    <property type="match status" value="1"/>
</dbReference>
<feature type="disulfide bond" evidence="10">
    <location>
        <begin position="172"/>
        <end position="190"/>
    </location>
</feature>
<sequence length="810" mass="92326">MAFLILVSQEMIVRWTAFLFVILLMIVNVSQGHFGCPDSLVPCLNKTHCVDIEEFCVDYHDCVNEHGQNVCHYCPKDETESLACVTTHDESYPVFECLSPSQICDGTKDCVNNEDENSCGTTKCQSGFWPCTTGRKCIEKTRICDTVHNCPDGSDEGAICHNNLCASDKIHCPTGECIHQSKMCDGISHCSDGYDEQNCTHLTSANGYDEQNCTHLTSAIPDSCSPSSNSYTCLSLSSSSSSLIHPTCISKDRFCDGYKDCPMGDDEHECTDKCPLQSMCKSKSDVTCIQHRIVDSLCRCTNKGHRLVTNSSQNQVQSCQDFDECSDSTRMYCSFNCLNTDGDFNCLCPSGFSHDEKRRTCRKIDSDQSKPNLLILFDKNIILYSIFNTGDFYESKLLDTINIEKNQHFDRIQYDSKQHFIIHYDHILKDILCTSSITLKSIILISNVSIHSLAYDENGKTLFIIENQSQTLRMYTPVTCVTPSTINMHSWQLNNITNLIQSIEIDIFNRQIIFASQYEFLISNMSEPNATQVLYRTDREIQRFIYDASFKRLFWTVSNMKNDKQFSVYTCDSNFKQCHDTSIRLTSAWLFAFFNDGLLYSITSEKSLRIIQLYGNDRFSNHLITLTQEHIRSFFLINNQQTEILNLCMKQGTTNCKNQLCLQINATDISCLSIDESITATAVITSTTKSTVKNSPQTLLNSYQISQAAEQRKNYRYSPSNTMLFLFIIIGIFAGVMAFIVKRCHQHLNRKQSSNQRIRNERSMSTEEPNVDEFSMSFNERVSEQRADCVRNVLIDKNTVPLIERRRDSM</sequence>
<feature type="disulfide bond" evidence="10">
    <location>
        <begin position="184"/>
        <end position="199"/>
    </location>
</feature>
<evidence type="ECO:0000256" key="5">
    <source>
        <dbReference type="ARBA" id="ARBA00022989"/>
    </source>
</evidence>
<keyword evidence="9" id="KW-0325">Glycoprotein</keyword>
<comment type="subcellular location">
    <subcellularLocation>
        <location evidence="1">Membrane</location>
        <topology evidence="1">Single-pass membrane protein</topology>
    </subcellularLocation>
</comment>
<keyword evidence="8" id="KW-0675">Receptor</keyword>
<dbReference type="PRINTS" id="PR00261">
    <property type="entry name" value="LDLRECEPTOR"/>
</dbReference>
<dbReference type="Pfam" id="PF00057">
    <property type="entry name" value="Ldl_recept_a"/>
    <property type="match status" value="2"/>
</dbReference>
<keyword evidence="6 12" id="KW-0472">Membrane</keyword>
<dbReference type="CDD" id="cd00112">
    <property type="entry name" value="LDLa"/>
    <property type="match status" value="4"/>
</dbReference>
<dbReference type="Proteomes" id="UP000663872">
    <property type="component" value="Unassembled WGS sequence"/>
</dbReference>
<dbReference type="InterPro" id="IPR023415">
    <property type="entry name" value="LDLR_class-A_CS"/>
</dbReference>
<feature type="chain" id="PRO_5032590011" description="EGF-like domain-containing protein" evidence="13">
    <location>
        <begin position="33"/>
        <end position="810"/>
    </location>
</feature>
<dbReference type="GO" id="GO:0006898">
    <property type="term" value="P:receptor-mediated endocytosis"/>
    <property type="evidence" value="ECO:0007669"/>
    <property type="project" value="TreeGrafter"/>
</dbReference>
<dbReference type="InterPro" id="IPR002172">
    <property type="entry name" value="LDrepeatLR_classA_rpt"/>
</dbReference>
<dbReference type="InterPro" id="IPR049883">
    <property type="entry name" value="NOTCH1_EGF-like"/>
</dbReference>
<dbReference type="PROSITE" id="PS01187">
    <property type="entry name" value="EGF_CA"/>
    <property type="match status" value="1"/>
</dbReference>
<dbReference type="GO" id="GO:0005509">
    <property type="term" value="F:calcium ion binding"/>
    <property type="evidence" value="ECO:0007669"/>
    <property type="project" value="InterPro"/>
</dbReference>
<dbReference type="Gene3D" id="2.10.25.10">
    <property type="entry name" value="Laminin"/>
    <property type="match status" value="1"/>
</dbReference>
<dbReference type="InterPro" id="IPR000742">
    <property type="entry name" value="EGF"/>
</dbReference>
<keyword evidence="13" id="KW-0732">Signal</keyword>
<feature type="transmembrane region" description="Helical" evidence="12">
    <location>
        <begin position="722"/>
        <end position="741"/>
    </location>
</feature>
<name>A0A817T5E2_9BILA</name>
<dbReference type="SUPFAM" id="SSF57196">
    <property type="entry name" value="EGF/Laminin"/>
    <property type="match status" value="1"/>
</dbReference>
<evidence type="ECO:0000256" key="3">
    <source>
        <dbReference type="ARBA" id="ARBA00022692"/>
    </source>
</evidence>
<evidence type="ECO:0000256" key="8">
    <source>
        <dbReference type="ARBA" id="ARBA00023170"/>
    </source>
</evidence>
<reference evidence="15" key="1">
    <citation type="submission" date="2021-02" db="EMBL/GenBank/DDBJ databases">
        <authorList>
            <person name="Nowell W R."/>
        </authorList>
    </citation>
    <scope>NUCLEOTIDE SEQUENCE</scope>
</reference>